<dbReference type="AlphaFoldDB" id="A0ABD0KYF8"/>
<name>A0ABD0KYF8_9CAEN</name>
<accession>A0ABD0KYF8</accession>
<protein>
    <submittedName>
        <fullName evidence="2">Uncharacterized protein</fullName>
    </submittedName>
</protein>
<proteinExistence type="predicted"/>
<keyword evidence="3" id="KW-1185">Reference proteome</keyword>
<feature type="region of interest" description="Disordered" evidence="1">
    <location>
        <begin position="25"/>
        <end position="54"/>
    </location>
</feature>
<reference evidence="2 3" key="1">
    <citation type="journal article" date="2023" name="Sci. Data">
        <title>Genome assembly of the Korean intertidal mud-creeper Batillaria attramentaria.</title>
        <authorList>
            <person name="Patra A.K."/>
            <person name="Ho P.T."/>
            <person name="Jun S."/>
            <person name="Lee S.J."/>
            <person name="Kim Y."/>
            <person name="Won Y.J."/>
        </authorList>
    </citation>
    <scope>NUCLEOTIDE SEQUENCE [LARGE SCALE GENOMIC DNA]</scope>
    <source>
        <strain evidence="2">Wonlab-2016</strain>
    </source>
</reference>
<evidence type="ECO:0000256" key="1">
    <source>
        <dbReference type="SAM" id="MobiDB-lite"/>
    </source>
</evidence>
<organism evidence="2 3">
    <name type="scientific">Batillaria attramentaria</name>
    <dbReference type="NCBI Taxonomy" id="370345"/>
    <lineage>
        <taxon>Eukaryota</taxon>
        <taxon>Metazoa</taxon>
        <taxon>Spiralia</taxon>
        <taxon>Lophotrochozoa</taxon>
        <taxon>Mollusca</taxon>
        <taxon>Gastropoda</taxon>
        <taxon>Caenogastropoda</taxon>
        <taxon>Sorbeoconcha</taxon>
        <taxon>Cerithioidea</taxon>
        <taxon>Batillariidae</taxon>
        <taxon>Batillaria</taxon>
    </lineage>
</organism>
<evidence type="ECO:0000313" key="2">
    <source>
        <dbReference type="EMBL" id="KAK7492214.1"/>
    </source>
</evidence>
<comment type="caution">
    <text evidence="2">The sequence shown here is derived from an EMBL/GenBank/DDBJ whole genome shotgun (WGS) entry which is preliminary data.</text>
</comment>
<feature type="compositionally biased region" description="Polar residues" evidence="1">
    <location>
        <begin position="25"/>
        <end position="37"/>
    </location>
</feature>
<evidence type="ECO:0000313" key="3">
    <source>
        <dbReference type="Proteomes" id="UP001519460"/>
    </source>
</evidence>
<dbReference type="EMBL" id="JACVVK020000105">
    <property type="protein sequence ID" value="KAK7492214.1"/>
    <property type="molecule type" value="Genomic_DNA"/>
</dbReference>
<gene>
    <name evidence="2" type="ORF">BaRGS_00016511</name>
</gene>
<dbReference type="Proteomes" id="UP001519460">
    <property type="component" value="Unassembled WGS sequence"/>
</dbReference>
<sequence length="176" mass="19357">MHPAAAERYHQMSVLEIAGEKTEATLSSLRPSSTVPQPQRLAAHQPMQQSRGGSRCEAGARQVLSTCCLRWAPQGHVRSHNCLLTNYSTSLLLQPLTEFSQKSVLPQKRYICFLGSRGTSPGTSQAGRTALGWRMKWPESAKSRYTAAVGAVQPRNRTKPAMYLTHAAHVFGVTVR</sequence>